<comment type="subcellular location">
    <subcellularLocation>
        <location evidence="1">Cell membrane</location>
    </subcellularLocation>
</comment>
<dbReference type="InterPro" id="IPR036179">
    <property type="entry name" value="Ig-like_dom_sf"/>
</dbReference>
<evidence type="ECO:0000256" key="4">
    <source>
        <dbReference type="ARBA" id="ARBA00022737"/>
    </source>
</evidence>
<evidence type="ECO:0000256" key="8">
    <source>
        <dbReference type="ARBA" id="ARBA00023319"/>
    </source>
</evidence>
<dbReference type="Pfam" id="PF13927">
    <property type="entry name" value="Ig_3"/>
    <property type="match status" value="1"/>
</dbReference>
<evidence type="ECO:0000313" key="12">
    <source>
        <dbReference type="Proteomes" id="UP000515146"/>
    </source>
</evidence>
<dbReference type="RefSeq" id="XP_027200686.1">
    <property type="nucleotide sequence ID" value="XM_027344885.1"/>
</dbReference>
<dbReference type="CDD" id="cd00096">
    <property type="entry name" value="Ig"/>
    <property type="match status" value="1"/>
</dbReference>
<dbReference type="SMART" id="SM00409">
    <property type="entry name" value="IG"/>
    <property type="match status" value="3"/>
</dbReference>
<feature type="compositionally biased region" description="Polar residues" evidence="9">
    <location>
        <begin position="680"/>
        <end position="704"/>
    </location>
</feature>
<keyword evidence="3" id="KW-0732">Signal</keyword>
<dbReference type="InParanoid" id="A0A6P6Y6Q7"/>
<feature type="transmembrane region" description="Helical" evidence="10">
    <location>
        <begin position="56"/>
        <end position="77"/>
    </location>
</feature>
<evidence type="ECO:0000256" key="5">
    <source>
        <dbReference type="ARBA" id="ARBA00023136"/>
    </source>
</evidence>
<evidence type="ECO:0000256" key="9">
    <source>
        <dbReference type="SAM" id="MobiDB-lite"/>
    </source>
</evidence>
<dbReference type="InterPro" id="IPR003599">
    <property type="entry name" value="Ig_sub"/>
</dbReference>
<evidence type="ECO:0000256" key="1">
    <source>
        <dbReference type="ARBA" id="ARBA00004236"/>
    </source>
</evidence>
<dbReference type="AlphaFoldDB" id="A0A6P6Y6Q7"/>
<keyword evidence="4" id="KW-0677">Repeat</keyword>
<organism evidence="12 13">
    <name type="scientific">Dermatophagoides pteronyssinus</name>
    <name type="common">European house dust mite</name>
    <dbReference type="NCBI Taxonomy" id="6956"/>
    <lineage>
        <taxon>Eukaryota</taxon>
        <taxon>Metazoa</taxon>
        <taxon>Ecdysozoa</taxon>
        <taxon>Arthropoda</taxon>
        <taxon>Chelicerata</taxon>
        <taxon>Arachnida</taxon>
        <taxon>Acari</taxon>
        <taxon>Acariformes</taxon>
        <taxon>Sarcoptiformes</taxon>
        <taxon>Astigmata</taxon>
        <taxon>Psoroptidia</taxon>
        <taxon>Analgoidea</taxon>
        <taxon>Pyroglyphidae</taxon>
        <taxon>Dermatophagoidinae</taxon>
        <taxon>Dermatophagoides</taxon>
    </lineage>
</organism>
<reference evidence="13" key="1">
    <citation type="submission" date="2025-08" db="UniProtKB">
        <authorList>
            <consortium name="RefSeq"/>
        </authorList>
    </citation>
    <scope>IDENTIFICATION</scope>
    <source>
        <strain evidence="13">Airmid</strain>
    </source>
</reference>
<proteinExistence type="predicted"/>
<dbReference type="InterPro" id="IPR013783">
    <property type="entry name" value="Ig-like_fold"/>
</dbReference>
<dbReference type="FunFam" id="2.60.40.10:FF:000328">
    <property type="entry name" value="CLUMA_CG000981, isoform A"/>
    <property type="match status" value="1"/>
</dbReference>
<keyword evidence="10" id="KW-1133">Transmembrane helix</keyword>
<feature type="compositionally biased region" description="Low complexity" evidence="9">
    <location>
        <begin position="644"/>
        <end position="668"/>
    </location>
</feature>
<keyword evidence="8" id="KW-0393">Immunoglobulin domain</keyword>
<evidence type="ECO:0000256" key="6">
    <source>
        <dbReference type="ARBA" id="ARBA00023157"/>
    </source>
</evidence>
<feature type="region of interest" description="Disordered" evidence="9">
    <location>
        <begin position="635"/>
        <end position="726"/>
    </location>
</feature>
<dbReference type="GO" id="GO:0005886">
    <property type="term" value="C:plasma membrane"/>
    <property type="evidence" value="ECO:0007669"/>
    <property type="project" value="UniProtKB-SubCell"/>
</dbReference>
<dbReference type="InterPro" id="IPR007110">
    <property type="entry name" value="Ig-like_dom"/>
</dbReference>
<accession>A0A6P6Y6Q7</accession>
<feature type="domain" description="Ig-like" evidence="11">
    <location>
        <begin position="398"/>
        <end position="488"/>
    </location>
</feature>
<evidence type="ECO:0000259" key="11">
    <source>
        <dbReference type="PROSITE" id="PS50835"/>
    </source>
</evidence>
<feature type="domain" description="Ig-like" evidence="11">
    <location>
        <begin position="499"/>
        <end position="617"/>
    </location>
</feature>
<dbReference type="InterPro" id="IPR013106">
    <property type="entry name" value="Ig_V-set"/>
</dbReference>
<feature type="compositionally biased region" description="Basic residues" evidence="9">
    <location>
        <begin position="670"/>
        <end position="679"/>
    </location>
</feature>
<keyword evidence="10" id="KW-0812">Transmembrane</keyword>
<keyword evidence="7" id="KW-0325">Glycoprotein</keyword>
<dbReference type="KEGG" id="dpte:113794753"/>
<name>A0A6P6Y6Q7_DERPT</name>
<dbReference type="InterPro" id="IPR051170">
    <property type="entry name" value="Neural/epithelial_adhesion"/>
</dbReference>
<dbReference type="PANTHER" id="PTHR12231:SF253">
    <property type="entry name" value="DPR-INTERACTING PROTEIN ETA, ISOFORM B-RELATED"/>
    <property type="match status" value="1"/>
</dbReference>
<evidence type="ECO:0000256" key="10">
    <source>
        <dbReference type="SAM" id="Phobius"/>
    </source>
</evidence>
<dbReference type="PANTHER" id="PTHR12231">
    <property type="entry name" value="CTX-RELATED TYPE I TRANSMEMBRANE PROTEIN"/>
    <property type="match status" value="1"/>
</dbReference>
<evidence type="ECO:0000256" key="2">
    <source>
        <dbReference type="ARBA" id="ARBA00022475"/>
    </source>
</evidence>
<dbReference type="Pfam" id="PF07686">
    <property type="entry name" value="V-set"/>
    <property type="match status" value="1"/>
</dbReference>
<evidence type="ECO:0000313" key="13">
    <source>
        <dbReference type="RefSeq" id="XP_027200686.1"/>
    </source>
</evidence>
<dbReference type="SUPFAM" id="SSF48726">
    <property type="entry name" value="Immunoglobulin"/>
    <property type="match status" value="3"/>
</dbReference>
<evidence type="ECO:0000256" key="3">
    <source>
        <dbReference type="ARBA" id="ARBA00022729"/>
    </source>
</evidence>
<sequence length="772" mass="88294">MRKDWETMAVKMKHAKRLDRSKIEMNFVSKNLLLPSSPSSSSLFDLDQYRSSLSSLWLYAIITNLFLINISIIIVSASSSNNHHNQIQSSYIVSVEPKPSSSSSSLNHHDQSSSIGQILSKKSSDNDYWPQTDHHHHRIIGSIKKLNDIRRQQLSTTITPFIDQDDDSCLFQPSLSINNKRNNEKIHHRFHFIKRRRSLPLLYRKKAKRSTTLSPHRYAFSSSSILLPKLRPVVKTIVNDDSISYQKQTMIELSNESIDSMNNPIKSHHNHHYQNSQYPAQQQQQKYSQSLPGLYMLPIENVTATVGRQAILKCVTNHNGPSKPAWLKMDENSTPTLLTLGTNTLMNEDEGKYRVTQNENHWYLHINRVQVNDRGLYMCQINAKTMLSQIGYLDVFEPPVINEELTSSDTTVDELSKVSLRCATLGYPTPSITWRREDGKSLNLGQYGGKKIAEPNWQGEYLNITQVKRDDMGAYLCIANNGVQPAVSKRIVLQVNFPPKIRVHKQLIGSYLGSDVIIGCDVDASPRPELYWINGDGNRLDKMMENFDDDLSSTTIEHQSSTNNHHYNVFDSSFNDNNHQINNKKKYHFEQEQNGYRTTMKLIIRNLQLADYGSYKCSGHNSIGKKEGLIRLYETPPPIPPTPKTTTTTTTTTTSTTRPTTTTTTIRPFRINRKQKQKSKWTISKDPNNQYGFPNETPNVSSSFDNDYDDDEDIIDGDNDDDDQLSYSTIRKDRSYKKNRNQRRNNGGYPGSSKWTTIFSSLLSIPIFVLLL</sequence>
<feature type="compositionally biased region" description="Acidic residues" evidence="9">
    <location>
        <begin position="706"/>
        <end position="724"/>
    </location>
</feature>
<dbReference type="PROSITE" id="PS50835">
    <property type="entry name" value="IG_LIKE"/>
    <property type="match status" value="3"/>
</dbReference>
<keyword evidence="2" id="KW-1003">Cell membrane</keyword>
<dbReference type="Proteomes" id="UP000515146">
    <property type="component" value="Unplaced"/>
</dbReference>
<keyword evidence="6" id="KW-1015">Disulfide bond</keyword>
<keyword evidence="12" id="KW-1185">Reference proteome</keyword>
<protein>
    <submittedName>
        <fullName evidence="13">Uncharacterized protein LOC113794753</fullName>
    </submittedName>
</protein>
<gene>
    <name evidence="13" type="primary">LOC113794753</name>
</gene>
<dbReference type="InterPro" id="IPR003598">
    <property type="entry name" value="Ig_sub2"/>
</dbReference>
<dbReference type="OrthoDB" id="6512881at2759"/>
<dbReference type="Gene3D" id="2.60.40.10">
    <property type="entry name" value="Immunoglobulins"/>
    <property type="match status" value="3"/>
</dbReference>
<feature type="domain" description="Ig-like" evidence="11">
    <location>
        <begin position="292"/>
        <end position="382"/>
    </location>
</feature>
<dbReference type="GO" id="GO:0043005">
    <property type="term" value="C:neuron projection"/>
    <property type="evidence" value="ECO:0007669"/>
    <property type="project" value="TreeGrafter"/>
</dbReference>
<dbReference type="SMART" id="SM00408">
    <property type="entry name" value="IGc2"/>
    <property type="match status" value="3"/>
</dbReference>
<evidence type="ECO:0000256" key="7">
    <source>
        <dbReference type="ARBA" id="ARBA00023180"/>
    </source>
</evidence>
<keyword evidence="5 10" id="KW-0472">Membrane</keyword>